<feature type="coiled-coil region" evidence="2">
    <location>
        <begin position="241"/>
        <end position="331"/>
    </location>
</feature>
<evidence type="ECO:0000256" key="1">
    <source>
        <dbReference type="PROSITE-ProRule" id="PRU00047"/>
    </source>
</evidence>
<keyword evidence="1" id="KW-0479">Metal-binding</keyword>
<dbReference type="Proteomes" id="UP000504606">
    <property type="component" value="Unplaced"/>
</dbReference>
<dbReference type="KEGG" id="foc:127750295"/>
<name>A0A9C6X1K8_FRAOC</name>
<gene>
    <name evidence="5" type="primary">LOC127750295</name>
</gene>
<sequence length="614" mass="70448">MSTLDVNSLLKPELQYELLSRGKLVEGCNVEDMRSRLRKVLLKESSGGRIYTRYIPDPVSELSTCLSLLESLSTSDLSNSRRVSTLYHHILGRLLVLSAMQDISPLSQGQVIEVLNRLDEFRQQMRGTSSIHLQQVLLDRSHDIRVRRAEPSALTDQSIDLGLSEFAYRDRPLGAFAMSLVGEPSSKSTPLTSHSLGALPKGKGAALVLSDSDSDHELDFVSRHKLQSGPSEVRKTFDFEMEQSRRLLQSLANRERELTLNLDLEREREKERDLALEMERRAKRERELALERELAAWREREQQQKQQERELEEARQRVRELERTRLLADDRDRDTSRFETDPRIEALQRQLAALQSQLSFSGSSASSKGAQMYKWDIKFSGAKSESVFSFLEKVEDRATSRQVSESALLKGAGDLFSGSALIWYRSGVERGIFTSWPRLVDSLKKTFLPQDWEDLLQEEIRDRKQGAEESIDIYVACMTKMFSRLTYPPSPITKLKQIWKNLHLYYLDRIPLPSVASVEDLLEKGRIVEYSRQIADRRKSSDSKPTTLIDPDLAYRQKKPKVSTVDTPLQCYNCRKVANHRAIDCPEPKTKYCYRCGKPDVITRDCPKCNPKNE</sequence>
<dbReference type="InterPro" id="IPR036875">
    <property type="entry name" value="Znf_CCHC_sf"/>
</dbReference>
<accession>A0A9C6X1K8</accession>
<dbReference type="OrthoDB" id="8034694at2759"/>
<dbReference type="Gene3D" id="4.10.60.10">
    <property type="entry name" value="Zinc finger, CCHC-type"/>
    <property type="match status" value="1"/>
</dbReference>
<dbReference type="AlphaFoldDB" id="A0A9C6X1K8"/>
<dbReference type="SMART" id="SM00343">
    <property type="entry name" value="ZnF_C2HC"/>
    <property type="match status" value="2"/>
</dbReference>
<keyword evidence="2" id="KW-0175">Coiled coil</keyword>
<keyword evidence="1" id="KW-0862">Zinc</keyword>
<dbReference type="InterPro" id="IPR005162">
    <property type="entry name" value="Retrotrans_gag_dom"/>
</dbReference>
<dbReference type="GO" id="GO:0008270">
    <property type="term" value="F:zinc ion binding"/>
    <property type="evidence" value="ECO:0007669"/>
    <property type="project" value="UniProtKB-KW"/>
</dbReference>
<evidence type="ECO:0000313" key="4">
    <source>
        <dbReference type="Proteomes" id="UP000504606"/>
    </source>
</evidence>
<dbReference type="GeneID" id="127750295"/>
<dbReference type="InterPro" id="IPR001878">
    <property type="entry name" value="Znf_CCHC"/>
</dbReference>
<dbReference type="Pfam" id="PF03732">
    <property type="entry name" value="Retrotrans_gag"/>
    <property type="match status" value="1"/>
</dbReference>
<evidence type="ECO:0000256" key="2">
    <source>
        <dbReference type="SAM" id="Coils"/>
    </source>
</evidence>
<dbReference type="RefSeq" id="XP_052127493.1">
    <property type="nucleotide sequence ID" value="XM_052271533.1"/>
</dbReference>
<keyword evidence="1" id="KW-0863">Zinc-finger</keyword>
<keyword evidence="4" id="KW-1185">Reference proteome</keyword>
<dbReference type="PROSITE" id="PS50158">
    <property type="entry name" value="ZF_CCHC"/>
    <property type="match status" value="1"/>
</dbReference>
<proteinExistence type="predicted"/>
<feature type="domain" description="CCHC-type" evidence="3">
    <location>
        <begin position="593"/>
        <end position="608"/>
    </location>
</feature>
<protein>
    <submittedName>
        <fullName evidence="5">Uncharacterized protein LOC127750295</fullName>
    </submittedName>
</protein>
<evidence type="ECO:0000259" key="3">
    <source>
        <dbReference type="PROSITE" id="PS50158"/>
    </source>
</evidence>
<reference evidence="5" key="1">
    <citation type="submission" date="2025-08" db="UniProtKB">
        <authorList>
            <consortium name="RefSeq"/>
        </authorList>
    </citation>
    <scope>IDENTIFICATION</scope>
    <source>
        <tissue evidence="5">Whole organism</tissue>
    </source>
</reference>
<dbReference type="GO" id="GO:0003676">
    <property type="term" value="F:nucleic acid binding"/>
    <property type="evidence" value="ECO:0007669"/>
    <property type="project" value="InterPro"/>
</dbReference>
<evidence type="ECO:0000313" key="5">
    <source>
        <dbReference type="RefSeq" id="XP_052127493.1"/>
    </source>
</evidence>
<dbReference type="SUPFAM" id="SSF57756">
    <property type="entry name" value="Retrovirus zinc finger-like domains"/>
    <property type="match status" value="1"/>
</dbReference>
<organism evidence="4 5">
    <name type="scientific">Frankliniella occidentalis</name>
    <name type="common">Western flower thrips</name>
    <name type="synonym">Euthrips occidentalis</name>
    <dbReference type="NCBI Taxonomy" id="133901"/>
    <lineage>
        <taxon>Eukaryota</taxon>
        <taxon>Metazoa</taxon>
        <taxon>Ecdysozoa</taxon>
        <taxon>Arthropoda</taxon>
        <taxon>Hexapoda</taxon>
        <taxon>Insecta</taxon>
        <taxon>Pterygota</taxon>
        <taxon>Neoptera</taxon>
        <taxon>Paraneoptera</taxon>
        <taxon>Thysanoptera</taxon>
        <taxon>Terebrantia</taxon>
        <taxon>Thripoidea</taxon>
        <taxon>Thripidae</taxon>
        <taxon>Frankliniella</taxon>
    </lineage>
</organism>